<comment type="caution">
    <text evidence="3">The sequence shown here is derived from an EMBL/GenBank/DDBJ whole genome shotgun (WGS) entry which is preliminary data.</text>
</comment>
<dbReference type="Proteomes" id="UP001318300">
    <property type="component" value="Unassembled WGS sequence"/>
</dbReference>
<dbReference type="SUPFAM" id="SSF47819">
    <property type="entry name" value="HRDC-like"/>
    <property type="match status" value="1"/>
</dbReference>
<reference evidence="3 4" key="1">
    <citation type="submission" date="2020-03" db="EMBL/GenBank/DDBJ databases">
        <title>Above-ground endophytic microbial communities from plants in different locations in the United States.</title>
        <authorList>
            <person name="Frank C."/>
        </authorList>
    </citation>
    <scope>NUCLEOTIDE SEQUENCE [LARGE SCALE GENOMIC DNA]</scope>
    <source>
        <strain evidence="3 4">WW7</strain>
    </source>
</reference>
<dbReference type="Pfam" id="PF01612">
    <property type="entry name" value="DNA_pol_A_exo1"/>
    <property type="match status" value="1"/>
</dbReference>
<dbReference type="InterPro" id="IPR051086">
    <property type="entry name" value="RNase_D-like"/>
</dbReference>
<dbReference type="InterPro" id="IPR036397">
    <property type="entry name" value="RNaseH_sf"/>
</dbReference>
<dbReference type="EC" id="3.1.13.5" evidence="3"/>
<dbReference type="SMART" id="SM00341">
    <property type="entry name" value="HRDC"/>
    <property type="match status" value="1"/>
</dbReference>
<dbReference type="RefSeq" id="WP_166779066.1">
    <property type="nucleotide sequence ID" value="NZ_JAAOYO010000001.1"/>
</dbReference>
<dbReference type="InterPro" id="IPR002121">
    <property type="entry name" value="HRDC_dom"/>
</dbReference>
<proteinExistence type="predicted"/>
<dbReference type="PANTHER" id="PTHR47649">
    <property type="entry name" value="RIBONUCLEASE D"/>
    <property type="match status" value="1"/>
</dbReference>
<dbReference type="PANTHER" id="PTHR47649:SF1">
    <property type="entry name" value="RIBONUCLEASE D"/>
    <property type="match status" value="1"/>
</dbReference>
<feature type="domain" description="HRDC" evidence="2">
    <location>
        <begin position="220"/>
        <end position="300"/>
    </location>
</feature>
<dbReference type="InterPro" id="IPR041605">
    <property type="entry name" value="Exo_C"/>
</dbReference>
<feature type="region of interest" description="Disordered" evidence="1">
    <location>
        <begin position="294"/>
        <end position="321"/>
    </location>
</feature>
<dbReference type="InterPro" id="IPR012337">
    <property type="entry name" value="RNaseH-like_sf"/>
</dbReference>
<dbReference type="PROSITE" id="PS50967">
    <property type="entry name" value="HRDC"/>
    <property type="match status" value="1"/>
</dbReference>
<feature type="region of interest" description="Disordered" evidence="1">
    <location>
        <begin position="404"/>
        <end position="459"/>
    </location>
</feature>
<dbReference type="SMART" id="SM00474">
    <property type="entry name" value="35EXOc"/>
    <property type="match status" value="1"/>
</dbReference>
<name>A0ABX0T4B4_9MICO</name>
<gene>
    <name evidence="3" type="ORF">E9228_000563</name>
</gene>
<evidence type="ECO:0000313" key="3">
    <source>
        <dbReference type="EMBL" id="NII39944.1"/>
    </source>
</evidence>
<dbReference type="Gene3D" id="3.30.420.10">
    <property type="entry name" value="Ribonuclease H-like superfamily/Ribonuclease H"/>
    <property type="match status" value="1"/>
</dbReference>
<dbReference type="Gene3D" id="1.10.150.80">
    <property type="entry name" value="HRDC domain"/>
    <property type="match status" value="2"/>
</dbReference>
<dbReference type="Pfam" id="PF18305">
    <property type="entry name" value="DNA_pol_A_exoN"/>
    <property type="match status" value="1"/>
</dbReference>
<evidence type="ECO:0000313" key="4">
    <source>
        <dbReference type="Proteomes" id="UP001318300"/>
    </source>
</evidence>
<dbReference type="CDD" id="cd06142">
    <property type="entry name" value="RNaseD_exo"/>
    <property type="match status" value="1"/>
</dbReference>
<dbReference type="InterPro" id="IPR010997">
    <property type="entry name" value="HRDC-like_sf"/>
</dbReference>
<protein>
    <submittedName>
        <fullName evidence="3">Ribonuclease D</fullName>
        <ecNumber evidence="3">3.1.13.5</ecNumber>
    </submittedName>
</protein>
<evidence type="ECO:0000259" key="2">
    <source>
        <dbReference type="PROSITE" id="PS50967"/>
    </source>
</evidence>
<dbReference type="InterPro" id="IPR002562">
    <property type="entry name" value="3'-5'_exonuclease_dom"/>
</dbReference>
<dbReference type="EMBL" id="JAAOYO010000001">
    <property type="protein sequence ID" value="NII39944.1"/>
    <property type="molecule type" value="Genomic_DNA"/>
</dbReference>
<dbReference type="SUPFAM" id="SSF53098">
    <property type="entry name" value="Ribonuclease H-like"/>
    <property type="match status" value="1"/>
</dbReference>
<feature type="compositionally biased region" description="Acidic residues" evidence="1">
    <location>
        <begin position="421"/>
        <end position="435"/>
    </location>
</feature>
<sequence length="459" mass="48733">MTDADPAYEDAHAAVHVVEERDEYLDAVARLAAGHGPVAVDAERASGYRYSQRAYLIQVFRRGSGSFLFDPIAIGDFSDLQAALVDEEWVFHAASQDLPCLREVGLVPTRIFDTELGARIAGFPRVGLGAVVEQLLGITLAKAHSAADWSTRPLPQAWLVYAALDVELLPDLRDSLAAVLEAAGKTRIAEEEFAAVLARAPKPPRAEPWRRLSGMNVLRGARALAIARSLWLARDTYAQETDIAPGRTIPDSAIVAAAAAAPTSRAELGALKSFTGRASRSELDRWWAAVDEGETTEDLPRLRGGGEPSLPPPRAWAERNPAADRRYRAARAAVTARAAELDLPVENLLTPETLRLVSWNPPKTIATETVGATLASHDARPWQVEETASVIAHAFEVAADRSVEDPAAAVTATTASRPDDSTADADADGTTDDASADTAGDAALVADGQADDATGTTGS</sequence>
<evidence type="ECO:0000256" key="1">
    <source>
        <dbReference type="SAM" id="MobiDB-lite"/>
    </source>
</evidence>
<feature type="compositionally biased region" description="Low complexity" evidence="1">
    <location>
        <begin position="436"/>
        <end position="448"/>
    </location>
</feature>
<keyword evidence="3" id="KW-0378">Hydrolase</keyword>
<accession>A0ABX0T4B4</accession>
<keyword evidence="4" id="KW-1185">Reference proteome</keyword>
<dbReference type="GO" id="GO:0033890">
    <property type="term" value="F:ribonuclease D activity"/>
    <property type="evidence" value="ECO:0007669"/>
    <property type="project" value="UniProtKB-EC"/>
</dbReference>
<dbReference type="InterPro" id="IPR044876">
    <property type="entry name" value="HRDC_dom_sf"/>
</dbReference>
<dbReference type="Pfam" id="PF00570">
    <property type="entry name" value="HRDC"/>
    <property type="match status" value="1"/>
</dbReference>
<organism evidence="3 4">
    <name type="scientific">Curtobacterium salicis</name>
    <dbReference type="NCBI Taxonomy" id="1779862"/>
    <lineage>
        <taxon>Bacteria</taxon>
        <taxon>Bacillati</taxon>
        <taxon>Actinomycetota</taxon>
        <taxon>Actinomycetes</taxon>
        <taxon>Micrococcales</taxon>
        <taxon>Microbacteriaceae</taxon>
        <taxon>Curtobacterium</taxon>
    </lineage>
</organism>